<dbReference type="PANTHER" id="PTHR30290:SF28">
    <property type="entry name" value="ABC TRANSPORTER PERIPLASMIC-BINDING PROTEIN SAPA-RELATED"/>
    <property type="match status" value="1"/>
</dbReference>
<dbReference type="Pfam" id="PF00496">
    <property type="entry name" value="SBP_bac_5"/>
    <property type="match status" value="1"/>
</dbReference>
<dbReference type="Gene3D" id="3.90.76.10">
    <property type="entry name" value="Dipeptide-binding Protein, Domain 1"/>
    <property type="match status" value="1"/>
</dbReference>
<gene>
    <name evidence="2" type="ORF">CBP12_01425</name>
</gene>
<dbReference type="GO" id="GO:0043190">
    <property type="term" value="C:ATP-binding cassette (ABC) transporter complex"/>
    <property type="evidence" value="ECO:0007669"/>
    <property type="project" value="InterPro"/>
</dbReference>
<reference evidence="3" key="1">
    <citation type="submission" date="2017-05" db="EMBL/GenBank/DDBJ databases">
        <authorList>
            <person name="Sung H."/>
        </authorList>
    </citation>
    <scope>NUCLEOTIDE SEQUENCE [LARGE SCALE GENOMIC DNA]</scope>
    <source>
        <strain evidence="3">AMac2203</strain>
    </source>
</reference>
<dbReference type="Proteomes" id="UP000243793">
    <property type="component" value="Chromosome"/>
</dbReference>
<evidence type="ECO:0000313" key="3">
    <source>
        <dbReference type="Proteomes" id="UP000243793"/>
    </source>
</evidence>
<dbReference type="GO" id="GO:0015833">
    <property type="term" value="P:peptide transport"/>
    <property type="evidence" value="ECO:0007669"/>
    <property type="project" value="TreeGrafter"/>
</dbReference>
<dbReference type="PROSITE" id="PS51257">
    <property type="entry name" value="PROKAR_LIPOPROTEIN"/>
    <property type="match status" value="1"/>
</dbReference>
<dbReference type="InterPro" id="IPR000914">
    <property type="entry name" value="SBP_5_dom"/>
</dbReference>
<dbReference type="CDD" id="cd08493">
    <property type="entry name" value="PBP2_DppA_like"/>
    <property type="match status" value="1"/>
</dbReference>
<name>A0A1Y0CUE5_9GAMM</name>
<dbReference type="GO" id="GO:1904680">
    <property type="term" value="F:peptide transmembrane transporter activity"/>
    <property type="evidence" value="ECO:0007669"/>
    <property type="project" value="TreeGrafter"/>
</dbReference>
<dbReference type="InterPro" id="IPR030678">
    <property type="entry name" value="Peptide/Ni-bd"/>
</dbReference>
<dbReference type="PIRSF" id="PIRSF002741">
    <property type="entry name" value="MppA"/>
    <property type="match status" value="1"/>
</dbReference>
<feature type="domain" description="Solute-binding protein family 5" evidence="1">
    <location>
        <begin position="72"/>
        <end position="467"/>
    </location>
</feature>
<evidence type="ECO:0000259" key="1">
    <source>
        <dbReference type="Pfam" id="PF00496"/>
    </source>
</evidence>
<dbReference type="KEGG" id="ocm:CBP12_01425"/>
<protein>
    <submittedName>
        <fullName evidence="2">ABC transporter substrate-binding protein</fullName>
    </submittedName>
</protein>
<organism evidence="2 3">
    <name type="scientific">Oceanisphaera avium</name>
    <dbReference type="NCBI Taxonomy" id="1903694"/>
    <lineage>
        <taxon>Bacteria</taxon>
        <taxon>Pseudomonadati</taxon>
        <taxon>Pseudomonadota</taxon>
        <taxon>Gammaproteobacteria</taxon>
        <taxon>Aeromonadales</taxon>
        <taxon>Aeromonadaceae</taxon>
        <taxon>Oceanisphaera</taxon>
    </lineage>
</organism>
<accession>A0A1Y0CUE5</accession>
<dbReference type="GO" id="GO:0030288">
    <property type="term" value="C:outer membrane-bounded periplasmic space"/>
    <property type="evidence" value="ECO:0007669"/>
    <property type="project" value="UniProtKB-ARBA"/>
</dbReference>
<evidence type="ECO:0000313" key="2">
    <source>
        <dbReference type="EMBL" id="ART78971.1"/>
    </source>
</evidence>
<dbReference type="EMBL" id="CP021376">
    <property type="protein sequence ID" value="ART78971.1"/>
    <property type="molecule type" value="Genomic_DNA"/>
</dbReference>
<dbReference type="InterPro" id="IPR039424">
    <property type="entry name" value="SBP_5"/>
</dbReference>
<keyword evidence="3" id="KW-1185">Reference proteome</keyword>
<proteinExistence type="predicted"/>
<dbReference type="SUPFAM" id="SSF53850">
    <property type="entry name" value="Periplasmic binding protein-like II"/>
    <property type="match status" value="1"/>
</dbReference>
<dbReference type="AlphaFoldDB" id="A0A1Y0CUE5"/>
<dbReference type="PANTHER" id="PTHR30290">
    <property type="entry name" value="PERIPLASMIC BINDING COMPONENT OF ABC TRANSPORTER"/>
    <property type="match status" value="1"/>
</dbReference>
<sequence>MRLWLWALLMASLVAGCKEKDPQLVKNSFLYCSASGPVSFNPQLVITTETLDATAHQLYDRLLTFESHGQDVSPGLAVNWQRSEDGLRYRLTLRKEVAFHHTAWFVPSRPFNADDVVFSFTRLSDTQHAYHNVSGGKYPFFNAIHWQKLVNNVHAVNEHEVEFVLNYPDADFLSYLASDYAVILSAQYGAHLLALGTPQLLDRQPVGTGPFLLALYRPDEFIRYQRHPNYWQAQPSFQQLVFDITPKSSKRLAKLLSGECDAMANPAASQLEVIANHPDLALSEPVGMNVAVLALNTQKPPLTDLRVRKAISLMLNREDILQAVYFGHAQIAKHLLTPTSWARDPLTPSASLRALTPLTPMLPKQNNPTLTKARALLADAGVSEGFTLTLLTASGARAYNPDSIKTGQLLQQQLAPLGITLKLRALDEQVLRQYLIKGEHDAVLTGWSADLPSPTNLLRNLLSCTAISSGTNASRWCNPAFEAELNLSMNQATPEYRHAYYQAAQYLAELDVALIPLIHSQRHLAFHQSVSGLQPLPYGGVNFQQVAKD</sequence>
<dbReference type="Gene3D" id="3.40.190.10">
    <property type="entry name" value="Periplasmic binding protein-like II"/>
    <property type="match status" value="1"/>
</dbReference>
<dbReference type="OrthoDB" id="9801912at2"/>
<dbReference type="Gene3D" id="3.10.105.10">
    <property type="entry name" value="Dipeptide-binding Protein, Domain 3"/>
    <property type="match status" value="1"/>
</dbReference>
<dbReference type="RefSeq" id="WP_086962260.1">
    <property type="nucleotide sequence ID" value="NZ_CP021376.1"/>
</dbReference>